<evidence type="ECO:0000256" key="2">
    <source>
        <dbReference type="ARBA" id="ARBA00023267"/>
    </source>
</evidence>
<proteinExistence type="predicted"/>
<dbReference type="Proteomes" id="UP000611521">
    <property type="component" value="Unassembled WGS sequence"/>
</dbReference>
<dbReference type="EC" id="6.3.4.15" evidence="3"/>
<dbReference type="InterPro" id="IPR004143">
    <property type="entry name" value="BPL_LPL_catalytic"/>
</dbReference>
<evidence type="ECO:0000256" key="3">
    <source>
        <dbReference type="ARBA" id="ARBA00024227"/>
    </source>
</evidence>
<dbReference type="Gene3D" id="3.30.930.10">
    <property type="entry name" value="Bira Bifunctional Protein, Domain 2"/>
    <property type="match status" value="1"/>
</dbReference>
<reference evidence="5 6" key="1">
    <citation type="submission" date="2020-08" db="EMBL/GenBank/DDBJ databases">
        <title>A Genomic Blueprint of the Chicken Gut Microbiome.</title>
        <authorList>
            <person name="Gilroy R."/>
            <person name="Ravi A."/>
            <person name="Getino M."/>
            <person name="Pursley I."/>
            <person name="Horton D.L."/>
            <person name="Alikhan N.-F."/>
            <person name="Baker D."/>
            <person name="Gharbi K."/>
            <person name="Hall N."/>
            <person name="Watson M."/>
            <person name="Adriaenssens E.M."/>
            <person name="Foster-Nyarko E."/>
            <person name="Jarju S."/>
            <person name="Secka A."/>
            <person name="Antonio M."/>
            <person name="Oren A."/>
            <person name="Chaudhuri R."/>
            <person name="La Ragione R.M."/>
            <person name="Hildebrand F."/>
            <person name="Pallen M.J."/>
        </authorList>
    </citation>
    <scope>NUCLEOTIDE SEQUENCE [LARGE SCALE GENOMIC DNA]</scope>
    <source>
        <strain evidence="5 6">Re1</strain>
    </source>
</reference>
<dbReference type="SUPFAM" id="SSF55681">
    <property type="entry name" value="Class II aaRS and biotin synthetases"/>
    <property type="match status" value="1"/>
</dbReference>
<dbReference type="InterPro" id="IPR003142">
    <property type="entry name" value="BPL_C"/>
</dbReference>
<dbReference type="GO" id="GO:0004077">
    <property type="term" value="F:biotin--[biotin carboxyl-carrier protein] ligase activity"/>
    <property type="evidence" value="ECO:0007669"/>
    <property type="project" value="UniProtKB-EC"/>
</dbReference>
<keyword evidence="1 5" id="KW-0436">Ligase</keyword>
<dbReference type="PANTHER" id="PTHR12835">
    <property type="entry name" value="BIOTIN PROTEIN LIGASE"/>
    <property type="match status" value="1"/>
</dbReference>
<dbReference type="NCBIfam" id="TIGR00121">
    <property type="entry name" value="birA_ligase"/>
    <property type="match status" value="1"/>
</dbReference>
<dbReference type="InterPro" id="IPR004408">
    <property type="entry name" value="Biotin_CoA_COase_ligase"/>
</dbReference>
<evidence type="ECO:0000256" key="1">
    <source>
        <dbReference type="ARBA" id="ARBA00022598"/>
    </source>
</evidence>
<evidence type="ECO:0000313" key="5">
    <source>
        <dbReference type="EMBL" id="MBD8011010.1"/>
    </source>
</evidence>
<evidence type="ECO:0000313" key="6">
    <source>
        <dbReference type="Proteomes" id="UP000611521"/>
    </source>
</evidence>
<dbReference type="RefSeq" id="WP_191711868.1">
    <property type="nucleotide sequence ID" value="NZ_JACSPX010000001.1"/>
</dbReference>
<dbReference type="Pfam" id="PF02237">
    <property type="entry name" value="BPL_C"/>
    <property type="match status" value="1"/>
</dbReference>
<dbReference type="EMBL" id="JACSPX010000001">
    <property type="protein sequence ID" value="MBD8011010.1"/>
    <property type="molecule type" value="Genomic_DNA"/>
</dbReference>
<protein>
    <recommendedName>
        <fullName evidence="3">biotin--[biotin carboxyl-carrier protein] ligase</fullName>
        <ecNumber evidence="3">6.3.4.15</ecNumber>
    </recommendedName>
</protein>
<dbReference type="PANTHER" id="PTHR12835:SF5">
    <property type="entry name" value="BIOTIN--PROTEIN LIGASE"/>
    <property type="match status" value="1"/>
</dbReference>
<sequence length="252" mass="26277">MQLPRTRALADPLIVLDSCGSTNVEMRERLTRERLGHLAALVTDAQTAGRGRLDRTWTTPPGSALAVSVLLRDLPADADAWGWLALAAGVAMTDAVAAQLPAHDVGFKWPNDVLVDGRKICGILAEVTPDGVIVGSGVNTVMTTAELPVPTATSFAALGAAADIDLLLSGYLEALRGLVAGLARDGARASGLHDEAERRCLSLGRDVEVTMPHGETLRGRAVRLQDDGCLVVDAAGVERAVASGDVVHARLA</sequence>
<gene>
    <name evidence="5" type="ORF">H9633_01690</name>
</gene>
<feature type="domain" description="BPL/LPL catalytic" evidence="4">
    <location>
        <begin position="8"/>
        <end position="183"/>
    </location>
</feature>
<dbReference type="Pfam" id="PF03099">
    <property type="entry name" value="BPL_LplA_LipB"/>
    <property type="match status" value="1"/>
</dbReference>
<dbReference type="Gene3D" id="2.30.30.100">
    <property type="match status" value="1"/>
</dbReference>
<organism evidence="5 6">
    <name type="scientific">Microbacterium commune</name>
    <dbReference type="NCBI Taxonomy" id="2762219"/>
    <lineage>
        <taxon>Bacteria</taxon>
        <taxon>Bacillati</taxon>
        <taxon>Actinomycetota</taxon>
        <taxon>Actinomycetes</taxon>
        <taxon>Micrococcales</taxon>
        <taxon>Microbacteriaceae</taxon>
        <taxon>Microbacterium</taxon>
    </lineage>
</organism>
<dbReference type="InterPro" id="IPR045864">
    <property type="entry name" value="aa-tRNA-synth_II/BPL/LPL"/>
</dbReference>
<accession>A0ABR8W1V3</accession>
<name>A0ABR8W1V3_9MICO</name>
<keyword evidence="2" id="KW-0092">Biotin</keyword>
<comment type="caution">
    <text evidence="5">The sequence shown here is derived from an EMBL/GenBank/DDBJ whole genome shotgun (WGS) entry which is preliminary data.</text>
</comment>
<keyword evidence="6" id="KW-1185">Reference proteome</keyword>
<dbReference type="CDD" id="cd16442">
    <property type="entry name" value="BPL"/>
    <property type="match status" value="1"/>
</dbReference>
<dbReference type="PROSITE" id="PS51733">
    <property type="entry name" value="BPL_LPL_CATALYTIC"/>
    <property type="match status" value="1"/>
</dbReference>
<evidence type="ECO:0000259" key="4">
    <source>
        <dbReference type="PROSITE" id="PS51733"/>
    </source>
</evidence>